<feature type="compositionally biased region" description="Low complexity" evidence="1">
    <location>
        <begin position="1"/>
        <end position="13"/>
    </location>
</feature>
<evidence type="ECO:0000313" key="3">
    <source>
        <dbReference type="EMBL" id="EAP72361.1"/>
    </source>
</evidence>
<reference evidence="3 4" key="1">
    <citation type="journal article" date="2006" name="Mol. Plant Microbe Interact.">
        <title>Identification of open reading frames unique to a select agent: Ralstonia solanacearum race 3 biovar 2.</title>
        <authorList>
            <person name="Gabriel D.W."/>
            <person name="Allen C."/>
            <person name="Schell M."/>
            <person name="Denny T.P."/>
            <person name="Greenberg J.T."/>
            <person name="Duan Y.P."/>
            <person name="Flores-Cruz Z."/>
            <person name="Huang Q."/>
            <person name="Clifford J.M."/>
            <person name="Presting G."/>
            <person name="Gonzalez E.T."/>
            <person name="Reddy J."/>
            <person name="Elphinstone J."/>
            <person name="Swanson J."/>
            <person name="Yao J."/>
            <person name="Mulholland V."/>
            <person name="Liu L."/>
            <person name="Farmerie W."/>
            <person name="Patnaikuni M."/>
            <person name="Balogh B."/>
            <person name="Norman D."/>
            <person name="Alvarez A."/>
            <person name="Castillo J.A."/>
            <person name="Jones J."/>
            <person name="Saddler G."/>
            <person name="Walunas T."/>
            <person name="Zhukov A."/>
            <person name="Mikhailova N."/>
        </authorList>
    </citation>
    <scope>NUCLEOTIDE SEQUENCE [LARGE SCALE GENOMIC DNA]</scope>
    <source>
        <strain evidence="3 4">UW551</strain>
    </source>
</reference>
<evidence type="ECO:0000256" key="2">
    <source>
        <dbReference type="SAM" id="Phobius"/>
    </source>
</evidence>
<comment type="caution">
    <text evidence="3">The sequence shown here is derived from an EMBL/GenBank/DDBJ whole genome shotgun (WGS) entry which is preliminary data.</text>
</comment>
<accession>A0AB33VC20</accession>
<keyword evidence="2" id="KW-1133">Transmembrane helix</keyword>
<dbReference type="AlphaFoldDB" id="A0AB33VC20"/>
<feature type="region of interest" description="Disordered" evidence="1">
    <location>
        <begin position="1"/>
        <end position="26"/>
    </location>
</feature>
<feature type="transmembrane region" description="Helical" evidence="2">
    <location>
        <begin position="38"/>
        <end position="60"/>
    </location>
</feature>
<dbReference type="Proteomes" id="UP000005933">
    <property type="component" value="Unassembled WGS sequence"/>
</dbReference>
<evidence type="ECO:0000313" key="4">
    <source>
        <dbReference type="Proteomes" id="UP000005933"/>
    </source>
</evidence>
<feature type="transmembrane region" description="Helical" evidence="2">
    <location>
        <begin position="72"/>
        <end position="90"/>
    </location>
</feature>
<feature type="compositionally biased region" description="Pro residues" evidence="1">
    <location>
        <begin position="14"/>
        <end position="23"/>
    </location>
</feature>
<gene>
    <name evidence="3" type="ORF">RRSL_01755</name>
</gene>
<feature type="region of interest" description="Disordered" evidence="1">
    <location>
        <begin position="416"/>
        <end position="437"/>
    </location>
</feature>
<protein>
    <recommendedName>
        <fullName evidence="5">Transmembrane protein</fullName>
    </recommendedName>
</protein>
<evidence type="ECO:0000256" key="1">
    <source>
        <dbReference type="SAM" id="MobiDB-lite"/>
    </source>
</evidence>
<proteinExistence type="predicted"/>
<name>A0AB33VC20_RALSU</name>
<keyword evidence="2" id="KW-0812">Transmembrane</keyword>
<keyword evidence="2" id="KW-0472">Membrane</keyword>
<evidence type="ECO:0008006" key="5">
    <source>
        <dbReference type="Google" id="ProtNLM"/>
    </source>
</evidence>
<dbReference type="EMBL" id="AAKL01000031">
    <property type="protein sequence ID" value="EAP72361.1"/>
    <property type="molecule type" value="Genomic_DNA"/>
</dbReference>
<sequence>MDGWPRAMATRRPAAPPSWPARAPPAASDGRSMLANRLFRSGLTLLAVFAVVWIATIAWWQGINRMPTTADIVTCLFLLPLGMVIGYRVIKRALDGIRTNVAAGRGRAAAAAPVAADSTAAAADPQNASRHWRAVLLGSALRSTAGADADGLIKAAQTYSQPAMTDVQGFGSPIFAAPVEGLNIDDLRNKLAQRHPGLDWTNESLRALTLCADVVDDLAAQAAASQQAQAGAEPVRLVVTALLPRDWTPQQQAAADDWLRQQIRPHWPTDRVTLEPIAAKGDADALLLLDRATLALNRPSEERTLRMVVVADSLIGTHAVEQLTQQSQLYDGDQNKHGRLPGEAAAGVLLCSPADPLAQGTQASAPVDDEAPAATLVLTRASVARLSTPTTDRGHPDTAALGGAARQVQETLAATPNAANDSTKDKPADDAAPASPPPIADIVAIVADTGMHPVRTTEIARVVAERLPALDSAEDVLSLGCPCGYLGAAGALLPVALAHQLSLQTGRPVLALTANDVQQRGAIAVAPSLT</sequence>
<organism evidence="3 4">
    <name type="scientific">Ralstonia solanacearum (strain UW551)</name>
    <dbReference type="NCBI Taxonomy" id="342110"/>
    <lineage>
        <taxon>Bacteria</taxon>
        <taxon>Pseudomonadati</taxon>
        <taxon>Pseudomonadota</taxon>
        <taxon>Betaproteobacteria</taxon>
        <taxon>Burkholderiales</taxon>
        <taxon>Burkholderiaceae</taxon>
        <taxon>Ralstonia</taxon>
        <taxon>Ralstonia solanacearum species complex</taxon>
    </lineage>
</organism>